<keyword evidence="8 11" id="KW-0413">Isomerase</keyword>
<dbReference type="PANTHER" id="PTHR30560">
    <property type="entry name" value="TRIGGER FACTOR CHAPERONE AND PEPTIDYL-PROLYL CIS/TRANS ISOMERASE"/>
    <property type="match status" value="1"/>
</dbReference>
<organism evidence="16 17">
    <name type="scientific">Microbacterium oleivorans</name>
    <dbReference type="NCBI Taxonomy" id="273677"/>
    <lineage>
        <taxon>Bacteria</taxon>
        <taxon>Bacillati</taxon>
        <taxon>Actinomycetota</taxon>
        <taxon>Actinomycetes</taxon>
        <taxon>Micrococcales</taxon>
        <taxon>Microbacteriaceae</taxon>
        <taxon>Microbacterium</taxon>
    </lineage>
</organism>
<dbReference type="InterPro" id="IPR037041">
    <property type="entry name" value="Trigger_fac_C_sf"/>
</dbReference>
<comment type="subcellular location">
    <subcellularLocation>
        <location evidence="11">Cytoplasm</location>
    </subcellularLocation>
    <text evidence="11">About half TF is bound to the ribosome near the polypeptide exit tunnel while the other half is free in the cytoplasm.</text>
</comment>
<name>A0A177KEB1_9MICO</name>
<dbReference type="EMBL" id="LSTV01000001">
    <property type="protein sequence ID" value="OAH51733.1"/>
    <property type="molecule type" value="Genomic_DNA"/>
</dbReference>
<dbReference type="InterPro" id="IPR005215">
    <property type="entry name" value="Trig_fac"/>
</dbReference>
<protein>
    <recommendedName>
        <fullName evidence="4 11">Trigger factor</fullName>
        <shortName evidence="11">TF</shortName>
        <ecNumber evidence="3 11">5.2.1.8</ecNumber>
    </recommendedName>
    <alternativeName>
        <fullName evidence="10 11">PPIase</fullName>
    </alternativeName>
</protein>
<dbReference type="GO" id="GO:0044183">
    <property type="term" value="F:protein folding chaperone"/>
    <property type="evidence" value="ECO:0007669"/>
    <property type="project" value="TreeGrafter"/>
</dbReference>
<dbReference type="GO" id="GO:0043335">
    <property type="term" value="P:protein unfolding"/>
    <property type="evidence" value="ECO:0007669"/>
    <property type="project" value="TreeGrafter"/>
</dbReference>
<dbReference type="Pfam" id="PF05698">
    <property type="entry name" value="Trigger_C"/>
    <property type="match status" value="1"/>
</dbReference>
<evidence type="ECO:0000256" key="2">
    <source>
        <dbReference type="ARBA" id="ARBA00005464"/>
    </source>
</evidence>
<dbReference type="SUPFAM" id="SSF102735">
    <property type="entry name" value="Trigger factor ribosome-binding domain"/>
    <property type="match status" value="1"/>
</dbReference>
<dbReference type="HAMAP" id="MF_00303">
    <property type="entry name" value="Trigger_factor_Tig"/>
    <property type="match status" value="1"/>
</dbReference>
<feature type="compositionally biased region" description="Basic and acidic residues" evidence="14">
    <location>
        <begin position="460"/>
        <end position="477"/>
    </location>
</feature>
<dbReference type="Proteomes" id="UP000076998">
    <property type="component" value="Unassembled WGS sequence"/>
</dbReference>
<evidence type="ECO:0000256" key="9">
    <source>
        <dbReference type="ARBA" id="ARBA00023306"/>
    </source>
</evidence>
<dbReference type="InterPro" id="IPR036611">
    <property type="entry name" value="Trigger_fac_ribosome-bd_sf"/>
</dbReference>
<evidence type="ECO:0000256" key="1">
    <source>
        <dbReference type="ARBA" id="ARBA00000971"/>
    </source>
</evidence>
<dbReference type="EC" id="5.2.1.8" evidence="3 11"/>
<dbReference type="SUPFAM" id="SSF109998">
    <property type="entry name" value="Triger factor/SurA peptide-binding domain-like"/>
    <property type="match status" value="1"/>
</dbReference>
<keyword evidence="6 11" id="KW-0697">Rotamase</keyword>
<feature type="region of interest" description="Disordered" evidence="14">
    <location>
        <begin position="428"/>
        <end position="516"/>
    </location>
</feature>
<dbReference type="InterPro" id="IPR027304">
    <property type="entry name" value="Trigger_fact/SurA_dom_sf"/>
</dbReference>
<dbReference type="SUPFAM" id="SSF54534">
    <property type="entry name" value="FKBP-like"/>
    <property type="match status" value="1"/>
</dbReference>
<dbReference type="InterPro" id="IPR001179">
    <property type="entry name" value="PPIase_FKBP_dom"/>
</dbReference>
<dbReference type="InterPro" id="IPR046357">
    <property type="entry name" value="PPIase_dom_sf"/>
</dbReference>
<dbReference type="AlphaFoldDB" id="A0A177KEB1"/>
<dbReference type="OrthoDB" id="9767721at2"/>
<dbReference type="GO" id="GO:0043022">
    <property type="term" value="F:ribosome binding"/>
    <property type="evidence" value="ECO:0007669"/>
    <property type="project" value="TreeGrafter"/>
</dbReference>
<dbReference type="RefSeq" id="WP_064002239.1">
    <property type="nucleotide sequence ID" value="NZ_LSTV01000001.1"/>
</dbReference>
<comment type="function">
    <text evidence="11">Involved in protein export. Acts as a chaperone by maintaining the newly synthesized protein in an open conformation. Functions as a peptidyl-prolyl cis-trans isomerase.</text>
</comment>
<dbReference type="NCBIfam" id="TIGR00115">
    <property type="entry name" value="tig"/>
    <property type="match status" value="1"/>
</dbReference>
<comment type="domain">
    <text evidence="11">Consists of 3 domains; the N-terminus binds the ribosome, the middle domain has PPIase activity, while the C-terminus has intrinsic chaperone activity on its own.</text>
</comment>
<dbReference type="Gene3D" id="3.30.70.1050">
    <property type="entry name" value="Trigger factor ribosome-binding domain"/>
    <property type="match status" value="1"/>
</dbReference>
<comment type="caution">
    <text evidence="16">The sequence shown here is derived from an EMBL/GenBank/DDBJ whole genome shotgun (WGS) entry which is preliminary data.</text>
</comment>
<comment type="similarity">
    <text evidence="2 11 13">Belongs to the FKBP-type PPIase family. Tig subfamily.</text>
</comment>
<dbReference type="GO" id="GO:0005737">
    <property type="term" value="C:cytoplasm"/>
    <property type="evidence" value="ECO:0007669"/>
    <property type="project" value="UniProtKB-SubCell"/>
</dbReference>
<keyword evidence="11" id="KW-0963">Cytoplasm</keyword>
<feature type="compositionally biased region" description="Basic and acidic residues" evidence="14">
    <location>
        <begin position="437"/>
        <end position="446"/>
    </location>
</feature>
<dbReference type="GO" id="GO:0051083">
    <property type="term" value="P:'de novo' cotranslational protein folding"/>
    <property type="evidence" value="ECO:0007669"/>
    <property type="project" value="TreeGrafter"/>
</dbReference>
<evidence type="ECO:0000256" key="4">
    <source>
        <dbReference type="ARBA" id="ARBA00016902"/>
    </source>
</evidence>
<evidence type="ECO:0000256" key="14">
    <source>
        <dbReference type="SAM" id="MobiDB-lite"/>
    </source>
</evidence>
<evidence type="ECO:0000256" key="12">
    <source>
        <dbReference type="PROSITE-ProRule" id="PRU00277"/>
    </source>
</evidence>
<accession>A0A177KEB1</accession>
<dbReference type="Gene3D" id="3.10.50.40">
    <property type="match status" value="1"/>
</dbReference>
<evidence type="ECO:0000256" key="13">
    <source>
        <dbReference type="RuleBase" id="RU003914"/>
    </source>
</evidence>
<keyword evidence="9 11" id="KW-0131">Cell cycle</keyword>
<dbReference type="Pfam" id="PF05697">
    <property type="entry name" value="Trigger_N"/>
    <property type="match status" value="1"/>
</dbReference>
<evidence type="ECO:0000256" key="8">
    <source>
        <dbReference type="ARBA" id="ARBA00023235"/>
    </source>
</evidence>
<dbReference type="PANTHER" id="PTHR30560:SF3">
    <property type="entry name" value="TRIGGER FACTOR-LIKE PROTEIN TIG, CHLOROPLASTIC"/>
    <property type="match status" value="1"/>
</dbReference>
<gene>
    <name evidence="11" type="primary">tig</name>
    <name evidence="16" type="ORF">AYL44_05735</name>
</gene>
<dbReference type="Gene3D" id="1.10.3120.10">
    <property type="entry name" value="Trigger factor, C-terminal domain"/>
    <property type="match status" value="1"/>
</dbReference>
<evidence type="ECO:0000256" key="11">
    <source>
        <dbReference type="HAMAP-Rule" id="MF_00303"/>
    </source>
</evidence>
<dbReference type="GO" id="GO:0003755">
    <property type="term" value="F:peptidyl-prolyl cis-trans isomerase activity"/>
    <property type="evidence" value="ECO:0007669"/>
    <property type="project" value="UniProtKB-UniRule"/>
</dbReference>
<keyword evidence="5 11" id="KW-0132">Cell division</keyword>
<proteinExistence type="inferred from homology"/>
<evidence type="ECO:0000313" key="17">
    <source>
        <dbReference type="Proteomes" id="UP000076998"/>
    </source>
</evidence>
<feature type="domain" description="PPIase FKBP-type" evidence="15">
    <location>
        <begin position="167"/>
        <end position="213"/>
    </location>
</feature>
<dbReference type="Pfam" id="PF00254">
    <property type="entry name" value="FKBP_C"/>
    <property type="match status" value="1"/>
</dbReference>
<dbReference type="GO" id="GO:0051301">
    <property type="term" value="P:cell division"/>
    <property type="evidence" value="ECO:0007669"/>
    <property type="project" value="UniProtKB-KW"/>
</dbReference>
<dbReference type="InterPro" id="IPR008880">
    <property type="entry name" value="Trigger_fac_C"/>
</dbReference>
<dbReference type="PROSITE" id="PS50059">
    <property type="entry name" value="FKBP_PPIASE"/>
    <property type="match status" value="1"/>
</dbReference>
<evidence type="ECO:0000256" key="3">
    <source>
        <dbReference type="ARBA" id="ARBA00013194"/>
    </source>
</evidence>
<evidence type="ECO:0000256" key="6">
    <source>
        <dbReference type="ARBA" id="ARBA00023110"/>
    </source>
</evidence>
<evidence type="ECO:0000256" key="5">
    <source>
        <dbReference type="ARBA" id="ARBA00022618"/>
    </source>
</evidence>
<evidence type="ECO:0000313" key="16">
    <source>
        <dbReference type="EMBL" id="OAH51733.1"/>
    </source>
</evidence>
<keyword evidence="7 11" id="KW-0143">Chaperone</keyword>
<evidence type="ECO:0000256" key="7">
    <source>
        <dbReference type="ARBA" id="ARBA00023186"/>
    </source>
</evidence>
<dbReference type="InterPro" id="IPR008881">
    <property type="entry name" value="Trigger_fac_ribosome-bd_bac"/>
</dbReference>
<sequence length="516" mass="55454">MVTSTVEQLTPTRVKLHITVTPEELKPSISHAYEHIAQDVQIPGFRKGKVPAPIIDQRIGREAVLEHAVSEGLDAFYREAVTANEVRIVGRPAAEIVEWPSTKDFSGDLKVEVEVDVRPEFELPSYDDITIEVDAVETDEAAVDAELDKLRSRFGTLVTVDRPAKAGDFVELDLVATIDGAEIDRAEGVSYEVGSGELLEGIDEAIESLTAGEDTTFRSKLVGGDHAGEEAEVAVTVKAVKERELPEADDDFAQVASEFDTIAELRESLVERVSEQAVFTQGSAARDKLVEALIEKADIPVPAKLVEDEVHAHLEGEGRLEDDVHRAEVTEASEKQFRTQMILDKIAEKHEVQVSQEELTQYLIQSSAQYGMSPQDFVNALQEGNQIPLMVGEVARNKALAIALGKVNVVDTNGNKVDLAGFAAEDEDADAADEAAEEKPAADKAPAKKAPAKKAPAKKAAAEKADAADEAAEEKPAAKKAPARKPAAKKADADAAEAPAKKAPAKRATKKAADAE</sequence>
<dbReference type="GO" id="GO:0015031">
    <property type="term" value="P:protein transport"/>
    <property type="evidence" value="ECO:0007669"/>
    <property type="project" value="UniProtKB-UniRule"/>
</dbReference>
<reference evidence="16 17" key="1">
    <citation type="submission" date="2016-02" db="EMBL/GenBank/DDBJ databases">
        <authorList>
            <person name="Wen L."/>
            <person name="He K."/>
            <person name="Yang H."/>
        </authorList>
    </citation>
    <scope>NUCLEOTIDE SEQUENCE [LARGE SCALE GENOMIC DNA]</scope>
    <source>
        <strain evidence="16 17">CD11_3</strain>
    </source>
</reference>
<evidence type="ECO:0000256" key="10">
    <source>
        <dbReference type="ARBA" id="ARBA00029986"/>
    </source>
</evidence>
<evidence type="ECO:0000259" key="15">
    <source>
        <dbReference type="PROSITE" id="PS50059"/>
    </source>
</evidence>
<comment type="catalytic activity">
    <reaction evidence="1 11 12">
        <text>[protein]-peptidylproline (omega=180) = [protein]-peptidylproline (omega=0)</text>
        <dbReference type="Rhea" id="RHEA:16237"/>
        <dbReference type="Rhea" id="RHEA-COMP:10747"/>
        <dbReference type="Rhea" id="RHEA-COMP:10748"/>
        <dbReference type="ChEBI" id="CHEBI:83833"/>
        <dbReference type="ChEBI" id="CHEBI:83834"/>
        <dbReference type="EC" id="5.2.1.8"/>
    </reaction>
</comment>